<evidence type="ECO:0000256" key="6">
    <source>
        <dbReference type="ARBA" id="ARBA00014679"/>
    </source>
</evidence>
<evidence type="ECO:0000256" key="12">
    <source>
        <dbReference type="ARBA" id="ARBA00029736"/>
    </source>
</evidence>
<evidence type="ECO:0000256" key="15">
    <source>
        <dbReference type="HAMAP-Rule" id="MF_00605"/>
    </source>
</evidence>
<dbReference type="EC" id="2.1.1.228" evidence="5 15"/>
<dbReference type="InterPro" id="IPR016009">
    <property type="entry name" value="tRNA_MeTrfase_TRMD/TRM10"/>
</dbReference>
<keyword evidence="11 15" id="KW-0819">tRNA processing</keyword>
<dbReference type="GO" id="GO:0002939">
    <property type="term" value="P:tRNA N1-guanine methylation"/>
    <property type="evidence" value="ECO:0007669"/>
    <property type="project" value="TreeGrafter"/>
</dbReference>
<evidence type="ECO:0000256" key="2">
    <source>
        <dbReference type="ARBA" id="ARBA00004496"/>
    </source>
</evidence>
<dbReference type="InterPro" id="IPR029026">
    <property type="entry name" value="tRNA_m1G_MTases_N"/>
</dbReference>
<evidence type="ECO:0000256" key="8">
    <source>
        <dbReference type="ARBA" id="ARBA00022603"/>
    </source>
</evidence>
<name>A0A2T0YTC0_9MICC</name>
<dbReference type="CDD" id="cd18080">
    <property type="entry name" value="TrmD-like"/>
    <property type="match status" value="1"/>
</dbReference>
<organism evidence="19 20">
    <name type="scientific">Nesterenkonia sandarakina</name>
    <dbReference type="NCBI Taxonomy" id="272918"/>
    <lineage>
        <taxon>Bacteria</taxon>
        <taxon>Bacillati</taxon>
        <taxon>Actinomycetota</taxon>
        <taxon>Actinomycetes</taxon>
        <taxon>Micrococcales</taxon>
        <taxon>Micrococcaceae</taxon>
        <taxon>Nesterenkonia</taxon>
    </lineage>
</organism>
<keyword evidence="9 15" id="KW-0808">Transferase</keyword>
<comment type="subcellular location">
    <subcellularLocation>
        <location evidence="2 15 17">Cytoplasm</location>
    </subcellularLocation>
</comment>
<dbReference type="AlphaFoldDB" id="A0A2T0YTC0"/>
<dbReference type="Proteomes" id="UP000238217">
    <property type="component" value="Unassembled WGS sequence"/>
</dbReference>
<evidence type="ECO:0000256" key="16">
    <source>
        <dbReference type="PIRSR" id="PIRSR000386-1"/>
    </source>
</evidence>
<dbReference type="InterPro" id="IPR002649">
    <property type="entry name" value="tRNA_m1G_MeTrfase_TrmD"/>
</dbReference>
<evidence type="ECO:0000259" key="18">
    <source>
        <dbReference type="Pfam" id="PF01746"/>
    </source>
</evidence>
<comment type="function">
    <text evidence="1 15 17">Specifically methylates guanosine-37 in various tRNAs.</text>
</comment>
<keyword evidence="7 15" id="KW-0963">Cytoplasm</keyword>
<feature type="binding site" evidence="15 16">
    <location>
        <position position="117"/>
    </location>
    <ligand>
        <name>S-adenosyl-L-methionine</name>
        <dbReference type="ChEBI" id="CHEBI:59789"/>
    </ligand>
</feature>
<dbReference type="NCBIfam" id="TIGR00088">
    <property type="entry name" value="trmD"/>
    <property type="match status" value="1"/>
</dbReference>
<dbReference type="PANTHER" id="PTHR46417">
    <property type="entry name" value="TRNA (GUANINE-N(1)-)-METHYLTRANSFERASE"/>
    <property type="match status" value="1"/>
</dbReference>
<gene>
    <name evidence="15" type="primary">trmD</name>
    <name evidence="19" type="ORF">BCL67_101173</name>
</gene>
<dbReference type="HAMAP" id="MF_00605">
    <property type="entry name" value="TrmD"/>
    <property type="match status" value="1"/>
</dbReference>
<dbReference type="OrthoDB" id="9807416at2"/>
<dbReference type="Gene3D" id="1.10.1270.20">
    <property type="entry name" value="tRNA(m1g37)methyltransferase, domain 2"/>
    <property type="match status" value="1"/>
</dbReference>
<evidence type="ECO:0000256" key="10">
    <source>
        <dbReference type="ARBA" id="ARBA00022691"/>
    </source>
</evidence>
<evidence type="ECO:0000256" key="9">
    <source>
        <dbReference type="ARBA" id="ARBA00022679"/>
    </source>
</evidence>
<protein>
    <recommendedName>
        <fullName evidence="6 15">tRNA (guanine-N(1)-)-methyltransferase</fullName>
        <ecNumber evidence="5 15">2.1.1.228</ecNumber>
    </recommendedName>
    <alternativeName>
        <fullName evidence="12 15">M1G-methyltransferase</fullName>
    </alternativeName>
    <alternativeName>
        <fullName evidence="13 15">tRNA [GM37] methyltransferase</fullName>
    </alternativeName>
</protein>
<dbReference type="InterPro" id="IPR029028">
    <property type="entry name" value="Alpha/beta_knot_MTases"/>
</dbReference>
<dbReference type="GO" id="GO:0052906">
    <property type="term" value="F:tRNA (guanine(37)-N1)-methyltransferase activity"/>
    <property type="evidence" value="ECO:0007669"/>
    <property type="project" value="UniProtKB-UniRule"/>
</dbReference>
<dbReference type="SUPFAM" id="SSF75217">
    <property type="entry name" value="alpha/beta knot"/>
    <property type="match status" value="1"/>
</dbReference>
<dbReference type="RefSeq" id="WP_106121585.1">
    <property type="nucleotide sequence ID" value="NZ_PVTY01000001.1"/>
</dbReference>
<dbReference type="Gene3D" id="3.40.1280.10">
    <property type="match status" value="1"/>
</dbReference>
<reference evidence="19 20" key="1">
    <citation type="submission" date="2018-03" db="EMBL/GenBank/DDBJ databases">
        <title>Comparative analysis of microorganisms from saline springs in Andes Mountain Range, Colombia.</title>
        <authorList>
            <person name="Rubin E."/>
        </authorList>
    </citation>
    <scope>NUCLEOTIDE SEQUENCE [LARGE SCALE GENOMIC DNA]</scope>
    <source>
        <strain evidence="19 20">CG 35</strain>
    </source>
</reference>
<keyword evidence="8 15" id="KW-0489">Methyltransferase</keyword>
<feature type="binding site" evidence="15 16">
    <location>
        <begin position="141"/>
        <end position="146"/>
    </location>
    <ligand>
        <name>S-adenosyl-L-methionine</name>
        <dbReference type="ChEBI" id="CHEBI:59789"/>
    </ligand>
</feature>
<evidence type="ECO:0000313" key="19">
    <source>
        <dbReference type="EMBL" id="PRZ18865.1"/>
    </source>
</evidence>
<keyword evidence="10 15" id="KW-0949">S-adenosyl-L-methionine</keyword>
<evidence type="ECO:0000313" key="20">
    <source>
        <dbReference type="Proteomes" id="UP000238217"/>
    </source>
</evidence>
<evidence type="ECO:0000256" key="4">
    <source>
        <dbReference type="ARBA" id="ARBA00011738"/>
    </source>
</evidence>
<dbReference type="PIRSF" id="PIRSF000386">
    <property type="entry name" value="tRNA_mtase"/>
    <property type="match status" value="1"/>
</dbReference>
<comment type="catalytic activity">
    <reaction evidence="14 15 17">
        <text>guanosine(37) in tRNA + S-adenosyl-L-methionine = N(1)-methylguanosine(37) in tRNA + S-adenosyl-L-homocysteine + H(+)</text>
        <dbReference type="Rhea" id="RHEA:36899"/>
        <dbReference type="Rhea" id="RHEA-COMP:10145"/>
        <dbReference type="Rhea" id="RHEA-COMP:10147"/>
        <dbReference type="ChEBI" id="CHEBI:15378"/>
        <dbReference type="ChEBI" id="CHEBI:57856"/>
        <dbReference type="ChEBI" id="CHEBI:59789"/>
        <dbReference type="ChEBI" id="CHEBI:73542"/>
        <dbReference type="ChEBI" id="CHEBI:74269"/>
        <dbReference type="EC" id="2.1.1.228"/>
    </reaction>
</comment>
<dbReference type="EMBL" id="PVTY01000001">
    <property type="protein sequence ID" value="PRZ18865.1"/>
    <property type="molecule type" value="Genomic_DNA"/>
</dbReference>
<comment type="subunit">
    <text evidence="4 15 17">Homodimer.</text>
</comment>
<feature type="domain" description="tRNA methyltransferase TRMD/TRM10-type" evidence="18">
    <location>
        <begin position="1"/>
        <end position="233"/>
    </location>
</feature>
<proteinExistence type="inferred from homology"/>
<dbReference type="Pfam" id="PF01746">
    <property type="entry name" value="tRNA_m1G_MT"/>
    <property type="match status" value="1"/>
</dbReference>
<comment type="caution">
    <text evidence="19">The sequence shown here is derived from an EMBL/GenBank/DDBJ whole genome shotgun (WGS) entry which is preliminary data.</text>
</comment>
<evidence type="ECO:0000256" key="1">
    <source>
        <dbReference type="ARBA" id="ARBA00002634"/>
    </source>
</evidence>
<comment type="similarity">
    <text evidence="3 15 17">Belongs to the RNA methyltransferase TrmD family.</text>
</comment>
<dbReference type="NCBIfam" id="NF000648">
    <property type="entry name" value="PRK00026.1"/>
    <property type="match status" value="1"/>
</dbReference>
<keyword evidence="20" id="KW-1185">Reference proteome</keyword>
<evidence type="ECO:0000256" key="11">
    <source>
        <dbReference type="ARBA" id="ARBA00022694"/>
    </source>
</evidence>
<evidence type="ECO:0000256" key="5">
    <source>
        <dbReference type="ARBA" id="ARBA00012807"/>
    </source>
</evidence>
<evidence type="ECO:0000256" key="14">
    <source>
        <dbReference type="ARBA" id="ARBA00047783"/>
    </source>
</evidence>
<evidence type="ECO:0000256" key="17">
    <source>
        <dbReference type="RuleBase" id="RU003464"/>
    </source>
</evidence>
<dbReference type="InterPro" id="IPR023148">
    <property type="entry name" value="tRNA_m1G_MeTrfase_C_sf"/>
</dbReference>
<sequence>MRIDLISIFPEFFDVLDLSLIGKAQRDELLTVHRHQLRDFSFDKHRSVDDTPTGGGAGMVMKPEPWALALEHVLTQRETPTAAEPPILIIPTPAGEVLTQRTAQQLAQAEHLVFAPGRFEGIDQRLMDWAPEHFQVRPMSIGDYVLNGGESAVVVMVEAITRLIPGVLGNPESLAEESHAHGLLEYPVYTKPARWRGLDVPEILLSGDHAKIAAWRAQQQDLRTRKLRPDLWARHVVAQEQNLA</sequence>
<dbReference type="GO" id="GO:0005829">
    <property type="term" value="C:cytosol"/>
    <property type="evidence" value="ECO:0007669"/>
    <property type="project" value="TreeGrafter"/>
</dbReference>
<dbReference type="PANTHER" id="PTHR46417:SF1">
    <property type="entry name" value="TRNA (GUANINE-N(1)-)-METHYLTRANSFERASE"/>
    <property type="match status" value="1"/>
</dbReference>
<accession>A0A2T0YTC0</accession>
<evidence type="ECO:0000256" key="3">
    <source>
        <dbReference type="ARBA" id="ARBA00007630"/>
    </source>
</evidence>
<evidence type="ECO:0000256" key="7">
    <source>
        <dbReference type="ARBA" id="ARBA00022490"/>
    </source>
</evidence>
<evidence type="ECO:0000256" key="13">
    <source>
        <dbReference type="ARBA" id="ARBA00033392"/>
    </source>
</evidence>